<name>A0AAE1DDY9_9GAST</name>
<dbReference type="EMBL" id="JAWDGP010004172">
    <property type="protein sequence ID" value="KAK3767041.1"/>
    <property type="molecule type" value="Genomic_DNA"/>
</dbReference>
<dbReference type="AlphaFoldDB" id="A0AAE1DDY9"/>
<keyword evidence="3" id="KW-1185">Reference proteome</keyword>
<gene>
    <name evidence="2" type="ORF">RRG08_054089</name>
</gene>
<evidence type="ECO:0000313" key="2">
    <source>
        <dbReference type="EMBL" id="KAK3767041.1"/>
    </source>
</evidence>
<protein>
    <submittedName>
        <fullName evidence="2">Uncharacterized protein</fullName>
    </submittedName>
</protein>
<evidence type="ECO:0000313" key="3">
    <source>
        <dbReference type="Proteomes" id="UP001283361"/>
    </source>
</evidence>
<reference evidence="2" key="1">
    <citation type="journal article" date="2023" name="G3 (Bethesda)">
        <title>A reference genome for the long-term kleptoplast-retaining sea slug Elysia crispata morphotype clarki.</title>
        <authorList>
            <person name="Eastman K.E."/>
            <person name="Pendleton A.L."/>
            <person name="Shaikh M.A."/>
            <person name="Suttiyut T."/>
            <person name="Ogas R."/>
            <person name="Tomko P."/>
            <person name="Gavelis G."/>
            <person name="Widhalm J.R."/>
            <person name="Wisecaver J.H."/>
        </authorList>
    </citation>
    <scope>NUCLEOTIDE SEQUENCE</scope>
    <source>
        <strain evidence="2">ECLA1</strain>
    </source>
</reference>
<accession>A0AAE1DDY9</accession>
<dbReference type="Proteomes" id="UP001283361">
    <property type="component" value="Unassembled WGS sequence"/>
</dbReference>
<organism evidence="2 3">
    <name type="scientific">Elysia crispata</name>
    <name type="common">lettuce slug</name>
    <dbReference type="NCBI Taxonomy" id="231223"/>
    <lineage>
        <taxon>Eukaryota</taxon>
        <taxon>Metazoa</taxon>
        <taxon>Spiralia</taxon>
        <taxon>Lophotrochozoa</taxon>
        <taxon>Mollusca</taxon>
        <taxon>Gastropoda</taxon>
        <taxon>Heterobranchia</taxon>
        <taxon>Euthyneura</taxon>
        <taxon>Panpulmonata</taxon>
        <taxon>Sacoglossa</taxon>
        <taxon>Placobranchoidea</taxon>
        <taxon>Plakobranchidae</taxon>
        <taxon>Elysia</taxon>
    </lineage>
</organism>
<proteinExistence type="predicted"/>
<feature type="region of interest" description="Disordered" evidence="1">
    <location>
        <begin position="1"/>
        <end position="39"/>
    </location>
</feature>
<sequence>MLPDLPPLPLDSDQTGDMLDLSTRQEPGRVTNHQRAGCERFAQDADIAESREEEEEEEEVEPFLGTVRRLHRNQAPRISLIKARQEAGTWKCNRLELAGLTLSLVPHFHF</sequence>
<comment type="caution">
    <text evidence="2">The sequence shown here is derived from an EMBL/GenBank/DDBJ whole genome shotgun (WGS) entry which is preliminary data.</text>
</comment>
<evidence type="ECO:0000256" key="1">
    <source>
        <dbReference type="SAM" id="MobiDB-lite"/>
    </source>
</evidence>